<dbReference type="InterPro" id="IPR012334">
    <property type="entry name" value="Pectin_lyas_fold"/>
</dbReference>
<dbReference type="InterPro" id="IPR036116">
    <property type="entry name" value="FN3_sf"/>
</dbReference>
<dbReference type="Gene3D" id="2.60.120.200">
    <property type="match status" value="1"/>
</dbReference>
<evidence type="ECO:0000256" key="1">
    <source>
        <dbReference type="ARBA" id="ARBA00022729"/>
    </source>
</evidence>
<organism evidence="4 5">
    <name type="scientific">Flavobacterium piscis</name>
    <dbReference type="NCBI Taxonomy" id="1114874"/>
    <lineage>
        <taxon>Bacteria</taxon>
        <taxon>Pseudomonadati</taxon>
        <taxon>Bacteroidota</taxon>
        <taxon>Flavobacteriia</taxon>
        <taxon>Flavobacteriales</taxon>
        <taxon>Flavobacteriaceae</taxon>
        <taxon>Flavobacterium</taxon>
    </lineage>
</organism>
<dbReference type="SUPFAM" id="SSF49265">
    <property type="entry name" value="Fibronectin type III"/>
    <property type="match status" value="1"/>
</dbReference>
<evidence type="ECO:0000313" key="4">
    <source>
        <dbReference type="EMBL" id="MDR7211621.1"/>
    </source>
</evidence>
<dbReference type="PROSITE" id="PS50853">
    <property type="entry name" value="FN3"/>
    <property type="match status" value="1"/>
</dbReference>
<dbReference type="CDD" id="cd00063">
    <property type="entry name" value="FN3"/>
    <property type="match status" value="1"/>
</dbReference>
<dbReference type="InterPro" id="IPR059226">
    <property type="entry name" value="Choice_anch_Q_dom"/>
</dbReference>
<feature type="signal peptide" evidence="2">
    <location>
        <begin position="1"/>
        <end position="18"/>
    </location>
</feature>
<dbReference type="SUPFAM" id="SSF49899">
    <property type="entry name" value="Concanavalin A-like lectins/glucanases"/>
    <property type="match status" value="1"/>
</dbReference>
<name>A0ABU1YDX7_9FLAO</name>
<comment type="caution">
    <text evidence="4">The sequence shown here is derived from an EMBL/GenBank/DDBJ whole genome shotgun (WGS) entry which is preliminary data.</text>
</comment>
<dbReference type="InterPro" id="IPR013783">
    <property type="entry name" value="Ig-like_fold"/>
</dbReference>
<protein>
    <recommendedName>
        <fullName evidence="3">Fibronectin type-III domain-containing protein</fullName>
    </recommendedName>
</protein>
<accession>A0ABU1YDX7</accession>
<proteinExistence type="predicted"/>
<evidence type="ECO:0000259" key="3">
    <source>
        <dbReference type="PROSITE" id="PS50853"/>
    </source>
</evidence>
<dbReference type="Proteomes" id="UP001269081">
    <property type="component" value="Unassembled WGS sequence"/>
</dbReference>
<dbReference type="InterPro" id="IPR013320">
    <property type="entry name" value="ConA-like_dom_sf"/>
</dbReference>
<evidence type="ECO:0000313" key="5">
    <source>
        <dbReference type="Proteomes" id="UP001269081"/>
    </source>
</evidence>
<dbReference type="SUPFAM" id="SSF51126">
    <property type="entry name" value="Pectin lyase-like"/>
    <property type="match status" value="1"/>
</dbReference>
<dbReference type="Gene3D" id="2.160.20.10">
    <property type="entry name" value="Single-stranded right-handed beta-helix, Pectin lyase-like"/>
    <property type="match status" value="1"/>
</dbReference>
<dbReference type="RefSeq" id="WP_310282977.1">
    <property type="nucleotide sequence ID" value="NZ_JAVDWQ010000014.1"/>
</dbReference>
<dbReference type="InterPro" id="IPR026444">
    <property type="entry name" value="Secre_tail"/>
</dbReference>
<dbReference type="Pfam" id="PF13385">
    <property type="entry name" value="Laminin_G_3"/>
    <property type="match status" value="1"/>
</dbReference>
<sequence>MRAILLFLTILTTNFCFSQYPINGLVAQYGFDNGSVLVDGANGNNFTQTGTSLVETNNRFGNAPTSAVNLNGDHLTRPDINFPADGFGFGNFETLSFWIKTTTNDADTRIIIDDSNRTSFATSNWAGNYVYLQNGFIGAQLGVQYYQATLGYRSGGVLTSKFISDGNWHHVAVLLSNSISYGGCCTTTIHNSLTVYVDGVNSGSGGNSQSSTQSISLAQSHDTNGNITVGNNRSNSLPINNRYFDVIDDILFYNRLLSPTEITDIVNYNSFCFTPQSSILAATAITETTATITLSGGGTYDVAYHKTSEPFSSATIVTGITSGSTILTGLDVFTDYEVTVREQCTNNITGWSLPITFKTGRTLGFIYVNANATGNNNGLSWTNAYTNLNDALVVAQNNEEIWVAQGTYTPHASNRNTSFTINASGIKLYGGFNGTETQLFDRVFGANETILSGDLLGNDDNNITYVNATRSENSYTVLTLQGENTLLDGLTITGGHANATSGGTETRYGGGIRKNGSTRNLTINNCKLIKNIATEASGALDAAFTAAGGTGSLTINNCEFSENLSAMGGGIYSVNTSNSTITYSISNTLFSKNKAINTSGATNGYAGSSMWLRSYGTGSTILTNLTNCTFVDNIDEGANATMNNLNRTTLALTKNTSANHTAAISNCIFWNNKAASGVTARPIGGFIESTIPSATIINSTDETNFTGITISGTSANTNNSNPLFTDLAGGDYTLSSGSPAIGSGDNASVVGSTDLLGNQRIHNTTVDRGAYEFGSTVLGTQSFASFTEFEVYPNPTASLLNITSNDEIKLIAIYSLDGKLILETKENKVDVSNLQNGLYIIKVTTNQNEVATKKFVKR</sequence>
<dbReference type="Pfam" id="PF18962">
    <property type="entry name" value="Por_Secre_tail"/>
    <property type="match status" value="1"/>
</dbReference>
<dbReference type="NCBIfam" id="NF041518">
    <property type="entry name" value="choice_anch_Q"/>
    <property type="match status" value="1"/>
</dbReference>
<evidence type="ECO:0000256" key="2">
    <source>
        <dbReference type="SAM" id="SignalP"/>
    </source>
</evidence>
<reference evidence="4 5" key="1">
    <citation type="submission" date="2023-07" db="EMBL/GenBank/DDBJ databases">
        <title>Sorghum-associated microbial communities from plants grown in Nebraska, USA.</title>
        <authorList>
            <person name="Schachtman D."/>
        </authorList>
    </citation>
    <scope>NUCLEOTIDE SEQUENCE [LARGE SCALE GENOMIC DNA]</scope>
    <source>
        <strain evidence="4 5">4129</strain>
    </source>
</reference>
<dbReference type="EMBL" id="JAVDWQ010000014">
    <property type="protein sequence ID" value="MDR7211621.1"/>
    <property type="molecule type" value="Genomic_DNA"/>
</dbReference>
<keyword evidence="1 2" id="KW-0732">Signal</keyword>
<dbReference type="InterPro" id="IPR003961">
    <property type="entry name" value="FN3_dom"/>
</dbReference>
<feature type="chain" id="PRO_5046157361" description="Fibronectin type-III domain-containing protein" evidence="2">
    <location>
        <begin position="19"/>
        <end position="858"/>
    </location>
</feature>
<dbReference type="Gene3D" id="2.60.40.10">
    <property type="entry name" value="Immunoglobulins"/>
    <property type="match status" value="1"/>
</dbReference>
<feature type="domain" description="Fibronectin type-III" evidence="3">
    <location>
        <begin position="275"/>
        <end position="362"/>
    </location>
</feature>
<dbReference type="NCBIfam" id="TIGR04183">
    <property type="entry name" value="Por_Secre_tail"/>
    <property type="match status" value="1"/>
</dbReference>
<dbReference type="InterPro" id="IPR011050">
    <property type="entry name" value="Pectin_lyase_fold/virulence"/>
</dbReference>
<keyword evidence="5" id="KW-1185">Reference proteome</keyword>
<gene>
    <name evidence="4" type="ORF">J2W48_003578</name>
</gene>